<reference evidence="9" key="2">
    <citation type="submission" date="2021-12" db="EMBL/GenBank/DDBJ databases">
        <title>Resequencing data analysis of finger millet.</title>
        <authorList>
            <person name="Hatakeyama M."/>
            <person name="Aluri S."/>
            <person name="Balachadran M.T."/>
            <person name="Sivarajan S.R."/>
            <person name="Poveda L."/>
            <person name="Shimizu-Inatsugi R."/>
            <person name="Schlapbach R."/>
            <person name="Sreeman S.M."/>
            <person name="Shimizu K.K."/>
        </authorList>
    </citation>
    <scope>NUCLEOTIDE SEQUENCE</scope>
</reference>
<keyword evidence="2" id="KW-0813">Transport</keyword>
<dbReference type="EMBL" id="BQKI01000001">
    <property type="protein sequence ID" value="GJM84655.1"/>
    <property type="molecule type" value="Genomic_DNA"/>
</dbReference>
<feature type="transmembrane region" description="Helical" evidence="7">
    <location>
        <begin position="379"/>
        <end position="400"/>
    </location>
</feature>
<keyword evidence="10" id="KW-1185">Reference proteome</keyword>
<dbReference type="Pfam" id="PF00083">
    <property type="entry name" value="Sugar_tr"/>
    <property type="match status" value="1"/>
</dbReference>
<dbReference type="InterPro" id="IPR005828">
    <property type="entry name" value="MFS_sugar_transport-like"/>
</dbReference>
<keyword evidence="3 7" id="KW-0812">Transmembrane</keyword>
<gene>
    <name evidence="9" type="primary">ga00346</name>
    <name evidence="9" type="ORF">PR202_ga00346</name>
</gene>
<feature type="transmembrane region" description="Helical" evidence="7">
    <location>
        <begin position="207"/>
        <end position="229"/>
    </location>
</feature>
<accession>A0AAV5BGA1</accession>
<comment type="caution">
    <text evidence="9">The sequence shown here is derived from an EMBL/GenBank/DDBJ whole genome shotgun (WGS) entry which is preliminary data.</text>
</comment>
<name>A0AAV5BGA1_ELECO</name>
<evidence type="ECO:0000259" key="8">
    <source>
        <dbReference type="PROSITE" id="PS50850"/>
    </source>
</evidence>
<dbReference type="PANTHER" id="PTHR23511:SF5">
    <property type="entry name" value="MAJOR FACILITATOR-TYPE TRANSPORTER HXNZ-RELATED"/>
    <property type="match status" value="1"/>
</dbReference>
<evidence type="ECO:0000313" key="9">
    <source>
        <dbReference type="EMBL" id="GJM84655.1"/>
    </source>
</evidence>
<keyword evidence="5 7" id="KW-0472">Membrane</keyword>
<proteinExistence type="predicted"/>
<dbReference type="AlphaFoldDB" id="A0AAV5BGA1"/>
<evidence type="ECO:0000256" key="1">
    <source>
        <dbReference type="ARBA" id="ARBA00004141"/>
    </source>
</evidence>
<dbReference type="SUPFAM" id="SSF103473">
    <property type="entry name" value="MFS general substrate transporter"/>
    <property type="match status" value="2"/>
</dbReference>
<evidence type="ECO:0000256" key="5">
    <source>
        <dbReference type="ARBA" id="ARBA00023136"/>
    </source>
</evidence>
<protein>
    <recommendedName>
        <fullName evidence="8">Major facilitator superfamily (MFS) profile domain-containing protein</fullName>
    </recommendedName>
</protein>
<comment type="subcellular location">
    <subcellularLocation>
        <location evidence="1">Membrane</location>
        <topology evidence="1">Multi-pass membrane protein</topology>
    </subcellularLocation>
</comment>
<dbReference type="GO" id="GO:0022857">
    <property type="term" value="F:transmembrane transporter activity"/>
    <property type="evidence" value="ECO:0007669"/>
    <property type="project" value="InterPro"/>
</dbReference>
<keyword evidence="4 7" id="KW-1133">Transmembrane helix</keyword>
<evidence type="ECO:0000256" key="3">
    <source>
        <dbReference type="ARBA" id="ARBA00022692"/>
    </source>
</evidence>
<evidence type="ECO:0000256" key="2">
    <source>
        <dbReference type="ARBA" id="ARBA00022448"/>
    </source>
</evidence>
<dbReference type="PANTHER" id="PTHR23511">
    <property type="entry name" value="SYNAPTIC VESICLE GLYCOPROTEIN 2"/>
    <property type="match status" value="1"/>
</dbReference>
<evidence type="ECO:0000256" key="4">
    <source>
        <dbReference type="ARBA" id="ARBA00022989"/>
    </source>
</evidence>
<dbReference type="GO" id="GO:0016020">
    <property type="term" value="C:membrane"/>
    <property type="evidence" value="ECO:0007669"/>
    <property type="project" value="UniProtKB-SubCell"/>
</dbReference>
<feature type="transmembrane region" description="Helical" evidence="7">
    <location>
        <begin position="350"/>
        <end position="372"/>
    </location>
</feature>
<dbReference type="InterPro" id="IPR020846">
    <property type="entry name" value="MFS_dom"/>
</dbReference>
<feature type="transmembrane region" description="Helical" evidence="7">
    <location>
        <begin position="105"/>
        <end position="124"/>
    </location>
</feature>
<dbReference type="Gene3D" id="1.20.1250.20">
    <property type="entry name" value="MFS general substrate transporter like domains"/>
    <property type="match status" value="2"/>
</dbReference>
<organism evidence="9 10">
    <name type="scientific">Eleusine coracana subsp. coracana</name>
    <dbReference type="NCBI Taxonomy" id="191504"/>
    <lineage>
        <taxon>Eukaryota</taxon>
        <taxon>Viridiplantae</taxon>
        <taxon>Streptophyta</taxon>
        <taxon>Embryophyta</taxon>
        <taxon>Tracheophyta</taxon>
        <taxon>Spermatophyta</taxon>
        <taxon>Magnoliopsida</taxon>
        <taxon>Liliopsida</taxon>
        <taxon>Poales</taxon>
        <taxon>Poaceae</taxon>
        <taxon>PACMAD clade</taxon>
        <taxon>Chloridoideae</taxon>
        <taxon>Cynodonteae</taxon>
        <taxon>Eleusininae</taxon>
        <taxon>Eleusine</taxon>
    </lineage>
</organism>
<dbReference type="PROSITE" id="PS50850">
    <property type="entry name" value="MFS"/>
    <property type="match status" value="1"/>
</dbReference>
<feature type="transmembrane region" description="Helical" evidence="7">
    <location>
        <begin position="163"/>
        <end position="187"/>
    </location>
</feature>
<feature type="region of interest" description="Disordered" evidence="6">
    <location>
        <begin position="1"/>
        <end position="35"/>
    </location>
</feature>
<feature type="transmembrane region" description="Helical" evidence="7">
    <location>
        <begin position="130"/>
        <end position="151"/>
    </location>
</feature>
<reference evidence="9" key="1">
    <citation type="journal article" date="2018" name="DNA Res.">
        <title>Multiple hybrid de novo genome assembly of finger millet, an orphan allotetraploid crop.</title>
        <authorList>
            <person name="Hatakeyama M."/>
            <person name="Aluri S."/>
            <person name="Balachadran M.T."/>
            <person name="Sivarajan S.R."/>
            <person name="Patrignani A."/>
            <person name="Gruter S."/>
            <person name="Poveda L."/>
            <person name="Shimizu-Inatsugi R."/>
            <person name="Baeten J."/>
            <person name="Francoijs K.J."/>
            <person name="Nataraja K.N."/>
            <person name="Reddy Y.A.N."/>
            <person name="Phadnis S."/>
            <person name="Ravikumar R.L."/>
            <person name="Schlapbach R."/>
            <person name="Sreeman S.M."/>
            <person name="Shimizu K.K."/>
        </authorList>
    </citation>
    <scope>NUCLEOTIDE SEQUENCE</scope>
</reference>
<feature type="compositionally biased region" description="Acidic residues" evidence="6">
    <location>
        <begin position="1"/>
        <end position="10"/>
    </location>
</feature>
<dbReference type="InterPro" id="IPR036259">
    <property type="entry name" value="MFS_trans_sf"/>
</dbReference>
<evidence type="ECO:0000256" key="7">
    <source>
        <dbReference type="SAM" id="Phobius"/>
    </source>
</evidence>
<dbReference type="Proteomes" id="UP001054889">
    <property type="component" value="Unassembled WGS sequence"/>
</dbReference>
<evidence type="ECO:0000256" key="6">
    <source>
        <dbReference type="SAM" id="MobiDB-lite"/>
    </source>
</evidence>
<evidence type="ECO:0000313" key="10">
    <source>
        <dbReference type="Proteomes" id="UP001054889"/>
    </source>
</evidence>
<feature type="transmembrane region" description="Helical" evidence="7">
    <location>
        <begin position="317"/>
        <end position="338"/>
    </location>
</feature>
<sequence length="415" mass="45347">MVLEPDDDNGEPAQRRREGEGDAGWAADDGVMDGGREKVVRDEDITLMDTPNTPPSKMLVHVNLRMEEEQSASYTVDDALLLSAKCISILLIKTRCLMNDFQGRGFLFTAIMTSSAGFLSSFAPNYLSLMFLRFLVGIGLGGGPVLGSWFLEFVPAPTRGTWMVVFSAFWTVGTIFEASLAWVQYLSLYFETDKAASDMMAVMPHFGWRWLLAFSAIPSFLLLLFYVITPESPRFLCSKGRTTEAVEVLEKMARLNNVQLPSGMLVSDKNIELDQVSGSSESTTLLSGAEEFDHIEKDEGSDFGGIKSIGKLLSPNLIRATLLLWMAFFGNAFAYYGIVLLTSELSHGSIGIASSVGRIGGILCPLVAVAMVHSCHQTTAILLFELVVVLSGLAVSFFPFETKGCKLNDTEVNMG</sequence>
<feature type="domain" description="Major facilitator superfamily (MFS) profile" evidence="8">
    <location>
        <begin position="1"/>
        <end position="415"/>
    </location>
</feature>